<evidence type="ECO:0000313" key="2">
    <source>
        <dbReference type="Proteomes" id="UP000248349"/>
    </source>
</evidence>
<sequence length="157" mass="17810">MLAQNEEASSGDWNPMAILPQSSESILSGVEQVFSGMGSSQSSAMPRCIILPLESVQEIDTEGFGVKKAKEIQRQLKLLRHEEQLDGQAKYAFYLRSYTSLPPPINLRALQQQSQQRPYRRAQIFDNKGRETSSTYPAMSTQFALCKPVLRWEMHPF</sequence>
<reference evidence="1 2" key="1">
    <citation type="submission" date="2016-12" db="EMBL/GenBank/DDBJ databases">
        <title>The genomes of Aspergillus section Nigri reveals drivers in fungal speciation.</title>
        <authorList>
            <consortium name="DOE Joint Genome Institute"/>
            <person name="Vesth T.C."/>
            <person name="Nybo J."/>
            <person name="Theobald S."/>
            <person name="Brandl J."/>
            <person name="Frisvad J.C."/>
            <person name="Nielsen K.F."/>
            <person name="Lyhne E.K."/>
            <person name="Kogle M.E."/>
            <person name="Kuo A."/>
            <person name="Riley R."/>
            <person name="Clum A."/>
            <person name="Nolan M."/>
            <person name="Lipzen A."/>
            <person name="Salamov A."/>
            <person name="Henrissat B."/>
            <person name="Wiebenga A."/>
            <person name="De Vries R.P."/>
            <person name="Grigoriev I.V."/>
            <person name="Mortensen U.H."/>
            <person name="Andersen M.R."/>
            <person name="Baker S.E."/>
        </authorList>
    </citation>
    <scope>NUCLEOTIDE SEQUENCE [LARGE SCALE GENOMIC DNA]</scope>
    <source>
        <strain evidence="1 2">JOP 1030-1</strain>
    </source>
</reference>
<protein>
    <submittedName>
        <fullName evidence="1">Uncharacterized protein</fullName>
    </submittedName>
</protein>
<accession>A0A318Z171</accession>
<evidence type="ECO:0000313" key="1">
    <source>
        <dbReference type="EMBL" id="PYH40124.1"/>
    </source>
</evidence>
<keyword evidence="2" id="KW-1185">Reference proteome</keyword>
<dbReference type="AlphaFoldDB" id="A0A318Z171"/>
<proteinExistence type="predicted"/>
<dbReference type="GeneID" id="37080152"/>
<gene>
    <name evidence="1" type="ORF">BP01DRAFT_411522</name>
</gene>
<organism evidence="1 2">
    <name type="scientific">Aspergillus saccharolyticus JOP 1030-1</name>
    <dbReference type="NCBI Taxonomy" id="1450539"/>
    <lineage>
        <taxon>Eukaryota</taxon>
        <taxon>Fungi</taxon>
        <taxon>Dikarya</taxon>
        <taxon>Ascomycota</taxon>
        <taxon>Pezizomycotina</taxon>
        <taxon>Eurotiomycetes</taxon>
        <taxon>Eurotiomycetidae</taxon>
        <taxon>Eurotiales</taxon>
        <taxon>Aspergillaceae</taxon>
        <taxon>Aspergillus</taxon>
        <taxon>Aspergillus subgen. Circumdati</taxon>
    </lineage>
</organism>
<name>A0A318Z171_9EURO</name>
<dbReference type="EMBL" id="KZ821300">
    <property type="protein sequence ID" value="PYH40124.1"/>
    <property type="molecule type" value="Genomic_DNA"/>
</dbReference>
<dbReference type="Proteomes" id="UP000248349">
    <property type="component" value="Unassembled WGS sequence"/>
</dbReference>
<dbReference type="RefSeq" id="XP_025426106.1">
    <property type="nucleotide sequence ID" value="XM_025578923.1"/>
</dbReference>